<dbReference type="EMBL" id="AXCR01000011">
    <property type="protein sequence ID" value="KJR81832.1"/>
    <property type="molecule type" value="Genomic_DNA"/>
</dbReference>
<evidence type="ECO:0000256" key="1">
    <source>
        <dbReference type="ARBA" id="ARBA00023242"/>
    </source>
</evidence>
<feature type="compositionally biased region" description="Low complexity" evidence="2">
    <location>
        <begin position="271"/>
        <end position="285"/>
    </location>
</feature>
<feature type="compositionally biased region" description="Basic and acidic residues" evidence="2">
    <location>
        <begin position="245"/>
        <end position="254"/>
    </location>
</feature>
<feature type="compositionally biased region" description="Low complexity" evidence="2">
    <location>
        <begin position="118"/>
        <end position="140"/>
    </location>
</feature>
<feature type="compositionally biased region" description="Gly residues" evidence="2">
    <location>
        <begin position="1814"/>
        <end position="1828"/>
    </location>
</feature>
<feature type="compositionally biased region" description="Low complexity" evidence="2">
    <location>
        <begin position="567"/>
        <end position="583"/>
    </location>
</feature>
<feature type="region of interest" description="Disordered" evidence="2">
    <location>
        <begin position="1"/>
        <end position="604"/>
    </location>
</feature>
<feature type="domain" description="Zn(2)-C6 fungal-type" evidence="3">
    <location>
        <begin position="628"/>
        <end position="657"/>
    </location>
</feature>
<feature type="compositionally biased region" description="Pro residues" evidence="2">
    <location>
        <begin position="440"/>
        <end position="449"/>
    </location>
</feature>
<feature type="compositionally biased region" description="Polar residues" evidence="2">
    <location>
        <begin position="888"/>
        <end position="897"/>
    </location>
</feature>
<feature type="compositionally biased region" description="Low complexity" evidence="2">
    <location>
        <begin position="1186"/>
        <end position="1199"/>
    </location>
</feature>
<feature type="region of interest" description="Disordered" evidence="2">
    <location>
        <begin position="1091"/>
        <end position="1110"/>
    </location>
</feature>
<feature type="compositionally biased region" description="Low complexity" evidence="2">
    <location>
        <begin position="455"/>
        <end position="483"/>
    </location>
</feature>
<feature type="compositionally biased region" description="Pro residues" evidence="2">
    <location>
        <begin position="557"/>
        <end position="566"/>
    </location>
</feature>
<dbReference type="KEGG" id="ssck:SPSK_00654"/>
<dbReference type="SUPFAM" id="SSF57701">
    <property type="entry name" value="Zn2/Cys6 DNA-binding domain"/>
    <property type="match status" value="1"/>
</dbReference>
<protein>
    <recommendedName>
        <fullName evidence="3">Zn(2)-C6 fungal-type domain-containing protein</fullName>
    </recommendedName>
</protein>
<dbReference type="OrthoDB" id="5244761at2759"/>
<feature type="compositionally biased region" description="Low complexity" evidence="2">
    <location>
        <begin position="292"/>
        <end position="301"/>
    </location>
</feature>
<dbReference type="InterPro" id="IPR036864">
    <property type="entry name" value="Zn2-C6_fun-type_DNA-bd_sf"/>
</dbReference>
<feature type="compositionally biased region" description="Pro residues" evidence="2">
    <location>
        <begin position="1726"/>
        <end position="1743"/>
    </location>
</feature>
<dbReference type="PANTHER" id="PTHR47785:SF4">
    <property type="entry name" value="ZN(II)2CYS6 TRANSCRIPTION FACTOR (EUROFUNG)"/>
    <property type="match status" value="1"/>
</dbReference>
<evidence type="ECO:0000313" key="5">
    <source>
        <dbReference type="Proteomes" id="UP000033710"/>
    </source>
</evidence>
<feature type="region of interest" description="Disordered" evidence="2">
    <location>
        <begin position="870"/>
        <end position="906"/>
    </location>
</feature>
<dbReference type="CDD" id="cd00067">
    <property type="entry name" value="GAL4"/>
    <property type="match status" value="1"/>
</dbReference>
<feature type="compositionally biased region" description="Low complexity" evidence="2">
    <location>
        <begin position="543"/>
        <end position="556"/>
    </location>
</feature>
<dbReference type="Proteomes" id="UP000033710">
    <property type="component" value="Unassembled WGS sequence"/>
</dbReference>
<keyword evidence="1" id="KW-0539">Nucleus</keyword>
<feature type="compositionally biased region" description="Gly residues" evidence="2">
    <location>
        <begin position="1031"/>
        <end position="1047"/>
    </location>
</feature>
<feature type="compositionally biased region" description="Polar residues" evidence="2">
    <location>
        <begin position="214"/>
        <end position="224"/>
    </location>
</feature>
<comment type="caution">
    <text evidence="4">The sequence shown here is derived from an EMBL/GenBank/DDBJ whole genome shotgun (WGS) entry which is preliminary data.</text>
</comment>
<dbReference type="Gene3D" id="4.10.240.10">
    <property type="entry name" value="Zn(2)-C6 fungal-type DNA-binding domain"/>
    <property type="match status" value="1"/>
</dbReference>
<feature type="region of interest" description="Disordered" evidence="2">
    <location>
        <begin position="1713"/>
        <end position="1799"/>
    </location>
</feature>
<dbReference type="PROSITE" id="PS50048">
    <property type="entry name" value="ZN2_CY6_FUNGAL_2"/>
    <property type="match status" value="1"/>
</dbReference>
<dbReference type="SMART" id="SM00066">
    <property type="entry name" value="GAL4"/>
    <property type="match status" value="1"/>
</dbReference>
<feature type="compositionally biased region" description="Low complexity" evidence="2">
    <location>
        <begin position="1744"/>
        <end position="1760"/>
    </location>
</feature>
<evidence type="ECO:0000259" key="3">
    <source>
        <dbReference type="PROSITE" id="PS50048"/>
    </source>
</evidence>
<feature type="compositionally biased region" description="Pro residues" evidence="2">
    <location>
        <begin position="387"/>
        <end position="398"/>
    </location>
</feature>
<feature type="compositionally biased region" description="Pro residues" evidence="2">
    <location>
        <begin position="108"/>
        <end position="117"/>
    </location>
</feature>
<feature type="compositionally biased region" description="Polar residues" evidence="2">
    <location>
        <begin position="1786"/>
        <end position="1799"/>
    </location>
</feature>
<dbReference type="RefSeq" id="XP_016584508.1">
    <property type="nucleotide sequence ID" value="XM_016727604.1"/>
</dbReference>
<dbReference type="Pfam" id="PF00172">
    <property type="entry name" value="Zn_clus"/>
    <property type="match status" value="1"/>
</dbReference>
<dbReference type="InterPro" id="IPR001138">
    <property type="entry name" value="Zn2Cys6_DnaBD"/>
</dbReference>
<feature type="region of interest" description="Disordered" evidence="2">
    <location>
        <begin position="1001"/>
        <end position="1052"/>
    </location>
</feature>
<dbReference type="GO" id="GO:0000981">
    <property type="term" value="F:DNA-binding transcription factor activity, RNA polymerase II-specific"/>
    <property type="evidence" value="ECO:0007669"/>
    <property type="project" value="InterPro"/>
</dbReference>
<reference evidence="4 5" key="1">
    <citation type="journal article" date="2014" name="BMC Genomics">
        <title>Comparative genomics of the major fungal agents of human and animal Sporotrichosis: Sporothrix schenckii and Sporothrix brasiliensis.</title>
        <authorList>
            <person name="Teixeira M.M."/>
            <person name="de Almeida L.G."/>
            <person name="Kubitschek-Barreira P."/>
            <person name="Alves F.L."/>
            <person name="Kioshima E.S."/>
            <person name="Abadio A.K."/>
            <person name="Fernandes L."/>
            <person name="Derengowski L.S."/>
            <person name="Ferreira K.S."/>
            <person name="Souza R.C."/>
            <person name="Ruiz J.C."/>
            <person name="de Andrade N.C."/>
            <person name="Paes H.C."/>
            <person name="Nicola A.M."/>
            <person name="Albuquerque P."/>
            <person name="Gerber A.L."/>
            <person name="Martins V.P."/>
            <person name="Peconick L.D."/>
            <person name="Neto A.V."/>
            <person name="Chaucanez C.B."/>
            <person name="Silva P.A."/>
            <person name="Cunha O.L."/>
            <person name="de Oliveira F.F."/>
            <person name="dos Santos T.C."/>
            <person name="Barros A.L."/>
            <person name="Soares M.A."/>
            <person name="de Oliveira L.M."/>
            <person name="Marini M.M."/>
            <person name="Villalobos-Duno H."/>
            <person name="Cunha M.M."/>
            <person name="de Hoog S."/>
            <person name="da Silveira J.F."/>
            <person name="Henrissat B."/>
            <person name="Nino-Vega G.A."/>
            <person name="Cisalpino P.S."/>
            <person name="Mora-Montes H.M."/>
            <person name="Almeida S.R."/>
            <person name="Stajich J.E."/>
            <person name="Lopes-Bezerra L.M."/>
            <person name="Vasconcelos A.T."/>
            <person name="Felipe M.S."/>
        </authorList>
    </citation>
    <scope>NUCLEOTIDE SEQUENCE [LARGE SCALE GENOMIC DNA]</scope>
    <source>
        <strain evidence="4 5">1099-18</strain>
    </source>
</reference>
<feature type="region of interest" description="Disordered" evidence="2">
    <location>
        <begin position="1813"/>
        <end position="1876"/>
    </location>
</feature>
<feature type="compositionally biased region" description="Pro residues" evidence="2">
    <location>
        <begin position="69"/>
        <end position="85"/>
    </location>
</feature>
<name>A0A0F2LWI2_SPOSC</name>
<feature type="compositionally biased region" description="Low complexity" evidence="2">
    <location>
        <begin position="413"/>
        <end position="439"/>
    </location>
</feature>
<feature type="region of interest" description="Disordered" evidence="2">
    <location>
        <begin position="1495"/>
        <end position="1554"/>
    </location>
</feature>
<organism evidence="4 5">
    <name type="scientific">Sporothrix schenckii 1099-18</name>
    <dbReference type="NCBI Taxonomy" id="1397361"/>
    <lineage>
        <taxon>Eukaryota</taxon>
        <taxon>Fungi</taxon>
        <taxon>Dikarya</taxon>
        <taxon>Ascomycota</taxon>
        <taxon>Pezizomycotina</taxon>
        <taxon>Sordariomycetes</taxon>
        <taxon>Sordariomycetidae</taxon>
        <taxon>Ophiostomatales</taxon>
        <taxon>Ophiostomataceae</taxon>
        <taxon>Sporothrix</taxon>
    </lineage>
</organism>
<feature type="compositionally biased region" description="Gly residues" evidence="2">
    <location>
        <begin position="1200"/>
        <end position="1210"/>
    </location>
</feature>
<proteinExistence type="predicted"/>
<feature type="compositionally biased region" description="Low complexity" evidence="2">
    <location>
        <begin position="53"/>
        <end position="68"/>
    </location>
</feature>
<dbReference type="PROSITE" id="PS00463">
    <property type="entry name" value="ZN2_CY6_FUNGAL_1"/>
    <property type="match status" value="1"/>
</dbReference>
<feature type="compositionally biased region" description="Pro residues" evidence="2">
    <location>
        <begin position="518"/>
        <end position="541"/>
    </location>
</feature>
<accession>A0A0F2LWI2</accession>
<dbReference type="GO" id="GO:0008270">
    <property type="term" value="F:zinc ion binding"/>
    <property type="evidence" value="ECO:0007669"/>
    <property type="project" value="InterPro"/>
</dbReference>
<feature type="compositionally biased region" description="Low complexity" evidence="2">
    <location>
        <begin position="15"/>
        <end position="42"/>
    </location>
</feature>
<feature type="compositionally biased region" description="Low complexity" evidence="2">
    <location>
        <begin position="154"/>
        <end position="196"/>
    </location>
</feature>
<dbReference type="PANTHER" id="PTHR47785">
    <property type="entry name" value="ZN(II)2CYS6 TRANSCRIPTION FACTOR (EUROFUNG)-RELATED-RELATED"/>
    <property type="match status" value="1"/>
</dbReference>
<dbReference type="VEuPathDB" id="FungiDB:SPSK_00654"/>
<dbReference type="InterPro" id="IPR053181">
    <property type="entry name" value="EcdB-like_regulator"/>
</dbReference>
<feature type="region of interest" description="Disordered" evidence="2">
    <location>
        <begin position="1123"/>
        <end position="1215"/>
    </location>
</feature>
<gene>
    <name evidence="4" type="ORF">SPSK_00654</name>
</gene>
<dbReference type="GeneID" id="27662881"/>
<sequence>MDHGPETKKVRLSTAGSSWASSSGPSSLNALPPSSSSPSSHLYQHHQHPYPPGAAAHSSHPNAYAAAAAPPPHHPYHQPHPPRLPSPRTLSPRLPSPRHSPRYTLQHPQPPPQPPSQLHPVHSSASPYQSAYPSASSAPAGPGPGPGPFHTNGSVASASTSASASASAPASASASAALDQRPSIASSPAPATPVSAHSFTNSTTLPPPLPAPHNQHNGTNTNGRLLQHKPSHSHSLSQPRTYSPHLDDRRHNEQDTYALGQDHRPQDFYPQQQQQQQHQQQYLQQPPDYRFPSRSPASAAPGLPPPPHNAPSYDRADKPQHLQHPQLVDDDPARNRPGSAASTTGTGRLQQQQQQQQPPMPPMRQSDDGARSMSFDNLSHPNMGGPGQPPQSYPPPYPAQQQQQQQPPPPTQPQVHHLPPQHQQHPPPQHAHYQPYSQQPAPPPLPAHHPPGHMQSAAPSQQQSPSGPPQGSQQDHSPQYRPSSYPPATTPASMSHAQPPPPPIQQQPLMPLQHHPHGPPPLQPQQPSPTQQPPPPQPHPLQHPRQSPQQQQQMSHPAPPAPPSAPPAAQQQQPPQLQPHYEQQPPPPAQQQTPMFSHASGPPPSADILYPLAYAAAGKKKAQRASQACDSCRSLKAKCDETKPCKNCREKNIECKYRDPIPKQQDKATADLIDSIGVMRNDIQDIMAAVQQLAKSAADNAQATAAAAAAAAATASALEAAGVGVNLRGAGIASSADAMQAAAAGASILPIDPANANAMAAAPAAPAPLSSNEAERITRETQGELNAVSDFTGPVVKPNESAIPSNHTTLAGLLLTWPSIRERVHHLLVEQGIQHLPEYPIRQEEQRGTIRFMGRGEGFDQKMTIRVSENEAGSSLPETSVAMERGPSTVSNNSSGGSYEDGKESVRFPGEMWGQLGGWGQVGPYGASSNIELDLDPKTVWAYVKSYEANIQNMHPIINPKPLYAMVTLFLETLPRSSSSSSQAGRSAWGAVPRAPVAAFAGTPDEPQAQSPTAEGSLKRKRSPFPEGYSGPSGSGIGTGTGTGTGGAPVAPRLPLRPGVPFRNAESALVLAILALGKICLHKQGHLPDVVPENLDPESPLPTGAQSSQASPVFAEAHIHTYNAQPNNGYSPAPSVHDSPSASPAVGPGHTPSRRTSVQGGGGSQSFGSSGTVPWAPVSGGGASAGSGNFLPPSSSGTGSAKGGNSGNSGGLPSAASMRRNVDEIPGLDYFAAAMEIIGCHGAGRELKHVWVYIVACLYYGQLGRPIESLEAVATAGRLLLGIVRPSMHRFKSILTKLEEYAGKMDEFGKPLQPPDEKNVQHRDNPFLLAFWSCLQLESDILAELHLPPSGILQYEKHFPYPRISFLAKHGVEQRVLESYTAQLYLRNQLNDIHKTLYHGDFNGEPNFKSIEMYSGLLATHTWVPKCYAFDDTDPPPNEILHARLRAKYWGAQVIVHRFYIRRILEINYAKRIKREEKAGKHRRLNVNGDVEKDELLYGDDDNDTKTAAGPASYAADETSPSAHRDANEATAGGDTPAQTSTTHPGGVDSPFSPKSMALARRGIQALVESTRAFHGLPDRRFIITNVFGTAHAQWGNLLILDSIQRDPVLGQYITEDLVNDLFRKTIAFFEVVAQPSSSLGYDLRILKGLYAMRMANPVYIEQAPSLPVAYGLPLQDAKAYMSSDPHLTMLGDNMNQMQELYPSVAEVPPATEATMPTVSSQPSSSYPPPRVSPLGPPPPPIPAAATTAAPTAAAAAVPTTGPPQYPSKYPDGSPMQISPMGGSPAQYTSPPGSLQRHTQTYVSPPAAALADGFSGGVGRGGGGGGGASSSNIPSPTQARLPGMQFGPPPAVKAPTTPNEPGFPHHLPPYERRPYE</sequence>
<evidence type="ECO:0000313" key="4">
    <source>
        <dbReference type="EMBL" id="KJR81832.1"/>
    </source>
</evidence>
<reference evidence="4 5" key="2">
    <citation type="journal article" date="2015" name="Eukaryot. Cell">
        <title>Asexual propagation of a virulent clone complex in a human and feline outbreak of sporotrichosis.</title>
        <authorList>
            <person name="Teixeira Mde M."/>
            <person name="Rodrigues A.M."/>
            <person name="Tsui C.K."/>
            <person name="de Almeida L.G."/>
            <person name="Van Diepeningen A.D."/>
            <person name="van den Ende B.G."/>
            <person name="Fernandes G.F."/>
            <person name="Kano R."/>
            <person name="Hamelin R.C."/>
            <person name="Lopes-Bezerra L.M."/>
            <person name="Vasconcelos A.T."/>
            <person name="de Hoog S."/>
            <person name="de Camargo Z.P."/>
            <person name="Felipe M.S."/>
        </authorList>
    </citation>
    <scope>NUCLEOTIDE SEQUENCE [LARGE SCALE GENOMIC DNA]</scope>
    <source>
        <strain evidence="4 5">1099-18</strain>
    </source>
</reference>
<evidence type="ECO:0000256" key="2">
    <source>
        <dbReference type="SAM" id="MobiDB-lite"/>
    </source>
</evidence>
<feature type="compositionally biased region" description="Polar residues" evidence="2">
    <location>
        <begin position="340"/>
        <end position="349"/>
    </location>
</feature>